<evidence type="ECO:0000256" key="6">
    <source>
        <dbReference type="ARBA" id="ARBA00022840"/>
    </source>
</evidence>
<feature type="region of interest" description="Disordered" evidence="9">
    <location>
        <begin position="554"/>
        <end position="704"/>
    </location>
</feature>
<evidence type="ECO:0000256" key="9">
    <source>
        <dbReference type="SAM" id="MobiDB-lite"/>
    </source>
</evidence>
<accession>A0A843WMY3</accession>
<organism evidence="11 12">
    <name type="scientific">Colocasia esculenta</name>
    <name type="common">Wild taro</name>
    <name type="synonym">Arum esculentum</name>
    <dbReference type="NCBI Taxonomy" id="4460"/>
    <lineage>
        <taxon>Eukaryota</taxon>
        <taxon>Viridiplantae</taxon>
        <taxon>Streptophyta</taxon>
        <taxon>Embryophyta</taxon>
        <taxon>Tracheophyta</taxon>
        <taxon>Spermatophyta</taxon>
        <taxon>Magnoliopsida</taxon>
        <taxon>Liliopsida</taxon>
        <taxon>Araceae</taxon>
        <taxon>Aroideae</taxon>
        <taxon>Colocasieae</taxon>
        <taxon>Colocasia</taxon>
    </lineage>
</organism>
<dbReference type="GO" id="GO:0004674">
    <property type="term" value="F:protein serine/threonine kinase activity"/>
    <property type="evidence" value="ECO:0007669"/>
    <property type="project" value="UniProtKB-KW"/>
</dbReference>
<feature type="compositionally biased region" description="Low complexity" evidence="9">
    <location>
        <begin position="572"/>
        <end position="584"/>
    </location>
</feature>
<feature type="compositionally biased region" description="Polar residues" evidence="9">
    <location>
        <begin position="469"/>
        <end position="483"/>
    </location>
</feature>
<evidence type="ECO:0000256" key="1">
    <source>
        <dbReference type="ARBA" id="ARBA00012513"/>
    </source>
</evidence>
<feature type="compositionally biased region" description="Polar residues" evidence="9">
    <location>
        <begin position="669"/>
        <end position="686"/>
    </location>
</feature>
<feature type="domain" description="Protein kinase" evidence="10">
    <location>
        <begin position="27"/>
        <end position="298"/>
    </location>
</feature>
<dbReference type="PANTHER" id="PTHR22967">
    <property type="entry name" value="SERINE/THREONINE PROTEIN KINASE"/>
    <property type="match status" value="1"/>
</dbReference>
<keyword evidence="4" id="KW-0547">Nucleotide-binding</keyword>
<dbReference type="PANTHER" id="PTHR22967:SF57">
    <property type="entry name" value="AUXILIN, ISOFORM A-RELATED"/>
    <property type="match status" value="1"/>
</dbReference>
<dbReference type="InterPro" id="IPR000719">
    <property type="entry name" value="Prot_kinase_dom"/>
</dbReference>
<feature type="compositionally biased region" description="Low complexity" evidence="9">
    <location>
        <begin position="493"/>
        <end position="504"/>
    </location>
</feature>
<evidence type="ECO:0000256" key="8">
    <source>
        <dbReference type="ARBA" id="ARBA00048679"/>
    </source>
</evidence>
<dbReference type="InterPro" id="IPR008271">
    <property type="entry name" value="Ser/Thr_kinase_AS"/>
</dbReference>
<comment type="catalytic activity">
    <reaction evidence="7">
        <text>L-threonyl-[protein] + ATP = O-phospho-L-threonyl-[protein] + ADP + H(+)</text>
        <dbReference type="Rhea" id="RHEA:46608"/>
        <dbReference type="Rhea" id="RHEA-COMP:11060"/>
        <dbReference type="Rhea" id="RHEA-COMP:11605"/>
        <dbReference type="ChEBI" id="CHEBI:15378"/>
        <dbReference type="ChEBI" id="CHEBI:30013"/>
        <dbReference type="ChEBI" id="CHEBI:30616"/>
        <dbReference type="ChEBI" id="CHEBI:61977"/>
        <dbReference type="ChEBI" id="CHEBI:456216"/>
        <dbReference type="EC" id="2.7.11.1"/>
    </reaction>
</comment>
<reference evidence="11" key="1">
    <citation type="submission" date="2017-07" db="EMBL/GenBank/DDBJ databases">
        <title>Taro Niue Genome Assembly and Annotation.</title>
        <authorList>
            <person name="Atibalentja N."/>
            <person name="Keating K."/>
            <person name="Fields C.J."/>
        </authorList>
    </citation>
    <scope>NUCLEOTIDE SEQUENCE</scope>
    <source>
        <strain evidence="11">Niue_2</strain>
        <tissue evidence="11">Leaf</tissue>
    </source>
</reference>
<dbReference type="FunFam" id="1.10.510.10:FF:000349">
    <property type="entry name" value="probable serine/threonine-protein kinase DDB_G0280111"/>
    <property type="match status" value="1"/>
</dbReference>
<keyword evidence="6" id="KW-0067">ATP-binding</keyword>
<proteinExistence type="predicted"/>
<sequence>MWRFKPFMPKEPTGLEGRTVDVGNVKVHVRNAIAEGGFSCVYLACDAAHPSRQYALKHIICNDEESLDVAKKEISVMKLLKGHPNVVTVNASTIFDMGRTKEVMLLLDFCEKPLVTVLENRAAGFFEEKQVLLIFRDICNAVFAMHCQSPPIAHRDLKAENVLLGADGAWKLCDFGSTSTNHKCFDRPEEMGIEEDIIRKHTTPAYRAPEMWDLYRKEVISEKVDIWALGCLLYRICYLKSAFDGESKLQILNGNYRIPELPKYSSSVIELIKDLLQASPDARPDITQARTLLDWPFISMNLDLQKQMPDGSLPVGMPDVHPETTNAYKEGPKKTAAMPRRSPPPPPSSREQVRNVSPQSEKEAQHSRSSHSALTVDGNGGSLGAFWSTQHAQESQVFEDKSPQFDEEPRSKHNQRSVESRTSPPIEPHARPGHPIRKSHGNTKKLDDGPTEDFEIRFDKDGGSKEIKASQSSNRPAFSNEAFNTFVAEFDTSKLSPGSSSTSSRMPREELEAEVGKLKEQLKQANLEKAEITSKYEKLSAICRSQRQEIQELKHALAAATPSRQEKDSLRDQSSSGSWQSSTPQREKIEGSIWELQQGMLKQTSQSPSPDSKPWQAFAEEPKSQPAGRTSHPKSVRTVNGHLSSKQLNTNPANDSWGFEQDSFVAFPTNPQISRTTDQGSTSQRHVSSEVKVDRNQPAGWAGF</sequence>
<dbReference type="GO" id="GO:0005524">
    <property type="term" value="F:ATP binding"/>
    <property type="evidence" value="ECO:0007669"/>
    <property type="project" value="UniProtKB-KW"/>
</dbReference>
<feature type="compositionally biased region" description="Polar residues" evidence="9">
    <location>
        <begin position="387"/>
        <end position="396"/>
    </location>
</feature>
<dbReference type="SUPFAM" id="SSF56112">
    <property type="entry name" value="Protein kinase-like (PK-like)"/>
    <property type="match status" value="1"/>
</dbReference>
<dbReference type="CDD" id="cd13985">
    <property type="entry name" value="STKc_GAK_like"/>
    <property type="match status" value="1"/>
</dbReference>
<feature type="compositionally biased region" description="Polar residues" evidence="9">
    <location>
        <begin position="637"/>
        <end position="654"/>
    </location>
</feature>
<dbReference type="EMBL" id="NMUH01004001">
    <property type="protein sequence ID" value="MQM07958.1"/>
    <property type="molecule type" value="Genomic_DNA"/>
</dbReference>
<dbReference type="Gene3D" id="1.10.510.10">
    <property type="entry name" value="Transferase(Phosphotransferase) domain 1"/>
    <property type="match status" value="1"/>
</dbReference>
<evidence type="ECO:0000259" key="10">
    <source>
        <dbReference type="PROSITE" id="PS50011"/>
    </source>
</evidence>
<evidence type="ECO:0000256" key="2">
    <source>
        <dbReference type="ARBA" id="ARBA00022527"/>
    </source>
</evidence>
<dbReference type="SMART" id="SM00220">
    <property type="entry name" value="S_TKc"/>
    <property type="match status" value="1"/>
</dbReference>
<dbReference type="Proteomes" id="UP000652761">
    <property type="component" value="Unassembled WGS sequence"/>
</dbReference>
<evidence type="ECO:0000256" key="5">
    <source>
        <dbReference type="ARBA" id="ARBA00022777"/>
    </source>
</evidence>
<comment type="catalytic activity">
    <reaction evidence="8">
        <text>L-seryl-[protein] + ATP = O-phospho-L-seryl-[protein] + ADP + H(+)</text>
        <dbReference type="Rhea" id="RHEA:17989"/>
        <dbReference type="Rhea" id="RHEA-COMP:9863"/>
        <dbReference type="Rhea" id="RHEA-COMP:11604"/>
        <dbReference type="ChEBI" id="CHEBI:15378"/>
        <dbReference type="ChEBI" id="CHEBI:29999"/>
        <dbReference type="ChEBI" id="CHEBI:30616"/>
        <dbReference type="ChEBI" id="CHEBI:83421"/>
        <dbReference type="ChEBI" id="CHEBI:456216"/>
        <dbReference type="EC" id="2.7.11.1"/>
    </reaction>
</comment>
<dbReference type="GO" id="GO:0005737">
    <property type="term" value="C:cytoplasm"/>
    <property type="evidence" value="ECO:0007669"/>
    <property type="project" value="TreeGrafter"/>
</dbReference>
<evidence type="ECO:0000256" key="4">
    <source>
        <dbReference type="ARBA" id="ARBA00022741"/>
    </source>
</evidence>
<dbReference type="PROSITE" id="PS00108">
    <property type="entry name" value="PROTEIN_KINASE_ST"/>
    <property type="match status" value="1"/>
</dbReference>
<feature type="compositionally biased region" description="Basic and acidic residues" evidence="9">
    <location>
        <begin position="444"/>
        <end position="468"/>
    </location>
</feature>
<dbReference type="EC" id="2.7.11.1" evidence="1"/>
<gene>
    <name evidence="11" type="ORF">Taro_040811</name>
</gene>
<feature type="compositionally biased region" description="Polar residues" evidence="9">
    <location>
        <begin position="600"/>
        <end position="610"/>
    </location>
</feature>
<dbReference type="InterPro" id="IPR011009">
    <property type="entry name" value="Kinase-like_dom_sf"/>
</dbReference>
<dbReference type="AlphaFoldDB" id="A0A843WMY3"/>
<feature type="compositionally biased region" description="Basic and acidic residues" evidence="9">
    <location>
        <begin position="506"/>
        <end position="516"/>
    </location>
</feature>
<keyword evidence="12" id="KW-1185">Reference proteome</keyword>
<dbReference type="Pfam" id="PF00069">
    <property type="entry name" value="Pkinase"/>
    <property type="match status" value="1"/>
</dbReference>
<keyword evidence="2" id="KW-0723">Serine/threonine-protein kinase</keyword>
<evidence type="ECO:0000313" key="12">
    <source>
        <dbReference type="Proteomes" id="UP000652761"/>
    </source>
</evidence>
<keyword evidence="3" id="KW-0808">Transferase</keyword>
<feature type="region of interest" description="Disordered" evidence="9">
    <location>
        <begin position="309"/>
        <end position="516"/>
    </location>
</feature>
<protein>
    <recommendedName>
        <fullName evidence="1">non-specific serine/threonine protein kinase</fullName>
        <ecNumber evidence="1">2.7.11.1</ecNumber>
    </recommendedName>
</protein>
<evidence type="ECO:0000256" key="3">
    <source>
        <dbReference type="ARBA" id="ARBA00022679"/>
    </source>
</evidence>
<name>A0A843WMY3_COLES</name>
<evidence type="ECO:0000313" key="11">
    <source>
        <dbReference type="EMBL" id="MQM07958.1"/>
    </source>
</evidence>
<evidence type="ECO:0000256" key="7">
    <source>
        <dbReference type="ARBA" id="ARBA00047899"/>
    </source>
</evidence>
<comment type="caution">
    <text evidence="11">The sequence shown here is derived from an EMBL/GenBank/DDBJ whole genome shotgun (WGS) entry which is preliminary data.</text>
</comment>
<dbReference type="PROSITE" id="PS50011">
    <property type="entry name" value="PROTEIN_KINASE_DOM"/>
    <property type="match status" value="1"/>
</dbReference>
<feature type="compositionally biased region" description="Basic residues" evidence="9">
    <location>
        <begin position="431"/>
        <end position="443"/>
    </location>
</feature>
<feature type="compositionally biased region" description="Basic and acidic residues" evidence="9">
    <location>
        <begin position="398"/>
        <end position="419"/>
    </location>
</feature>
<dbReference type="OrthoDB" id="248923at2759"/>
<keyword evidence="5" id="KW-0418">Kinase</keyword>